<keyword evidence="1" id="KW-0472">Membrane</keyword>
<name>A0A8J5PNN0_FUSOX</name>
<sequence length="68" mass="7805">MKRWKYIPCGQPDEKMVDVDRSRPGVQRFDGPEISVACLEADFVPSLTTCTYLGVVYTALFVVWQIMF</sequence>
<reference evidence="2" key="1">
    <citation type="submission" date="2021-04" db="EMBL/GenBank/DDBJ databases">
        <title>First draft genome resource for Brassicaceae pathogens Fusarium oxysporum f. sp. raphani and Fusarium oxysporum f. sp. rapae.</title>
        <authorList>
            <person name="Asai S."/>
        </authorList>
    </citation>
    <scope>NUCLEOTIDE SEQUENCE</scope>
    <source>
        <strain evidence="2">Tf1262</strain>
    </source>
</reference>
<dbReference type="AlphaFoldDB" id="A0A8J5PNN0"/>
<proteinExistence type="predicted"/>
<feature type="transmembrane region" description="Helical" evidence="1">
    <location>
        <begin position="43"/>
        <end position="64"/>
    </location>
</feature>
<keyword evidence="1" id="KW-0812">Transmembrane</keyword>
<accession>A0A8J5PNN0</accession>
<evidence type="ECO:0000256" key="1">
    <source>
        <dbReference type="SAM" id="Phobius"/>
    </source>
</evidence>
<keyword evidence="1" id="KW-1133">Transmembrane helix</keyword>
<protein>
    <submittedName>
        <fullName evidence="2">Uncharacterized protein</fullName>
    </submittedName>
</protein>
<organism evidence="2 3">
    <name type="scientific">Fusarium oxysporum f. sp. raphani</name>
    <dbReference type="NCBI Taxonomy" id="96318"/>
    <lineage>
        <taxon>Eukaryota</taxon>
        <taxon>Fungi</taxon>
        <taxon>Dikarya</taxon>
        <taxon>Ascomycota</taxon>
        <taxon>Pezizomycotina</taxon>
        <taxon>Sordariomycetes</taxon>
        <taxon>Hypocreomycetidae</taxon>
        <taxon>Hypocreales</taxon>
        <taxon>Nectriaceae</taxon>
        <taxon>Fusarium</taxon>
        <taxon>Fusarium oxysporum species complex</taxon>
    </lineage>
</organism>
<dbReference type="EMBL" id="JAELUR010000004">
    <property type="protein sequence ID" value="KAG7433366.1"/>
    <property type="molecule type" value="Genomic_DNA"/>
</dbReference>
<evidence type="ECO:0000313" key="3">
    <source>
        <dbReference type="Proteomes" id="UP000693942"/>
    </source>
</evidence>
<evidence type="ECO:0000313" key="2">
    <source>
        <dbReference type="EMBL" id="KAG7433366.1"/>
    </source>
</evidence>
<gene>
    <name evidence="2" type="ORF">Forpi1262_v006365</name>
</gene>
<comment type="caution">
    <text evidence="2">The sequence shown here is derived from an EMBL/GenBank/DDBJ whole genome shotgun (WGS) entry which is preliminary data.</text>
</comment>
<dbReference type="Proteomes" id="UP000693942">
    <property type="component" value="Unassembled WGS sequence"/>
</dbReference>